<evidence type="ECO:0000313" key="1">
    <source>
        <dbReference type="EMBL" id="EJK49589.1"/>
    </source>
</evidence>
<evidence type="ECO:0000313" key="2">
    <source>
        <dbReference type="Proteomes" id="UP000266841"/>
    </source>
</evidence>
<comment type="caution">
    <text evidence="1">The sequence shown here is derived from an EMBL/GenBank/DDBJ whole genome shotgun (WGS) entry which is preliminary data.</text>
</comment>
<keyword evidence="2" id="KW-1185">Reference proteome</keyword>
<name>K0RBB4_THAOC</name>
<protein>
    <submittedName>
        <fullName evidence="1">Uncharacterized protein</fullName>
    </submittedName>
</protein>
<sequence>QNASGSKHSSGHALCRPWGWCINRYL</sequence>
<accession>K0RBB4</accession>
<dbReference type="EMBL" id="AGNL01044631">
    <property type="protein sequence ID" value="EJK49589.1"/>
    <property type="molecule type" value="Genomic_DNA"/>
</dbReference>
<proteinExistence type="predicted"/>
<dbReference type="AlphaFoldDB" id="K0RBB4"/>
<gene>
    <name evidence="1" type="ORF">THAOC_31518</name>
</gene>
<feature type="non-terminal residue" evidence="1">
    <location>
        <position position="1"/>
    </location>
</feature>
<organism evidence="1 2">
    <name type="scientific">Thalassiosira oceanica</name>
    <name type="common">Marine diatom</name>
    <dbReference type="NCBI Taxonomy" id="159749"/>
    <lineage>
        <taxon>Eukaryota</taxon>
        <taxon>Sar</taxon>
        <taxon>Stramenopiles</taxon>
        <taxon>Ochrophyta</taxon>
        <taxon>Bacillariophyta</taxon>
        <taxon>Coscinodiscophyceae</taxon>
        <taxon>Thalassiosirophycidae</taxon>
        <taxon>Thalassiosirales</taxon>
        <taxon>Thalassiosiraceae</taxon>
        <taxon>Thalassiosira</taxon>
    </lineage>
</organism>
<reference evidence="1 2" key="1">
    <citation type="journal article" date="2012" name="Genome Biol.">
        <title>Genome and low-iron response of an oceanic diatom adapted to chronic iron limitation.</title>
        <authorList>
            <person name="Lommer M."/>
            <person name="Specht M."/>
            <person name="Roy A.S."/>
            <person name="Kraemer L."/>
            <person name="Andreson R."/>
            <person name="Gutowska M.A."/>
            <person name="Wolf J."/>
            <person name="Bergner S.V."/>
            <person name="Schilhabel M.B."/>
            <person name="Klostermeier U.C."/>
            <person name="Beiko R.G."/>
            <person name="Rosenstiel P."/>
            <person name="Hippler M."/>
            <person name="Laroche J."/>
        </authorList>
    </citation>
    <scope>NUCLEOTIDE SEQUENCE [LARGE SCALE GENOMIC DNA]</scope>
    <source>
        <strain evidence="1 2">CCMP1005</strain>
    </source>
</reference>
<dbReference type="Proteomes" id="UP000266841">
    <property type="component" value="Unassembled WGS sequence"/>
</dbReference>